<evidence type="ECO:0000313" key="3">
    <source>
        <dbReference type="Proteomes" id="UP000198406"/>
    </source>
</evidence>
<dbReference type="EMBL" id="BDSP01000127">
    <property type="protein sequence ID" value="GAX18345.1"/>
    <property type="molecule type" value="Genomic_DNA"/>
</dbReference>
<feature type="compositionally biased region" description="Polar residues" evidence="1">
    <location>
        <begin position="96"/>
        <end position="111"/>
    </location>
</feature>
<keyword evidence="3" id="KW-1185">Reference proteome</keyword>
<feature type="region of interest" description="Disordered" evidence="1">
    <location>
        <begin position="69"/>
        <end position="134"/>
    </location>
</feature>
<evidence type="ECO:0000256" key="1">
    <source>
        <dbReference type="SAM" id="MobiDB-lite"/>
    </source>
</evidence>
<evidence type="ECO:0000313" key="2">
    <source>
        <dbReference type="EMBL" id="GAX18345.1"/>
    </source>
</evidence>
<organism evidence="2 3">
    <name type="scientific">Fistulifera solaris</name>
    <name type="common">Oleaginous diatom</name>
    <dbReference type="NCBI Taxonomy" id="1519565"/>
    <lineage>
        <taxon>Eukaryota</taxon>
        <taxon>Sar</taxon>
        <taxon>Stramenopiles</taxon>
        <taxon>Ochrophyta</taxon>
        <taxon>Bacillariophyta</taxon>
        <taxon>Bacillariophyceae</taxon>
        <taxon>Bacillariophycidae</taxon>
        <taxon>Naviculales</taxon>
        <taxon>Naviculaceae</taxon>
        <taxon>Fistulifera</taxon>
    </lineage>
</organism>
<dbReference type="AlphaFoldDB" id="A0A1Z5JWD1"/>
<protein>
    <submittedName>
        <fullName evidence="2">Uncharacterized protein</fullName>
    </submittedName>
</protein>
<dbReference type="OrthoDB" id="46546at2759"/>
<gene>
    <name evidence="2" type="ORF">FisN_23Hh239</name>
</gene>
<name>A0A1Z5JWD1_FISSO</name>
<reference evidence="2 3" key="1">
    <citation type="journal article" date="2015" name="Plant Cell">
        <title>Oil accumulation by the oleaginous diatom Fistulifera solaris as revealed by the genome and transcriptome.</title>
        <authorList>
            <person name="Tanaka T."/>
            <person name="Maeda Y."/>
            <person name="Veluchamy A."/>
            <person name="Tanaka M."/>
            <person name="Abida H."/>
            <person name="Marechal E."/>
            <person name="Bowler C."/>
            <person name="Muto M."/>
            <person name="Sunaga Y."/>
            <person name="Tanaka M."/>
            <person name="Yoshino T."/>
            <person name="Taniguchi T."/>
            <person name="Fukuda Y."/>
            <person name="Nemoto M."/>
            <person name="Matsumoto M."/>
            <person name="Wong P.S."/>
            <person name="Aburatani S."/>
            <person name="Fujibuchi W."/>
        </authorList>
    </citation>
    <scope>NUCLEOTIDE SEQUENCE [LARGE SCALE GENOMIC DNA]</scope>
    <source>
        <strain evidence="2 3">JPCC DA0580</strain>
    </source>
</reference>
<dbReference type="Proteomes" id="UP000198406">
    <property type="component" value="Unassembled WGS sequence"/>
</dbReference>
<proteinExistence type="predicted"/>
<accession>A0A1Z5JWD1</accession>
<dbReference type="InParanoid" id="A0A1Z5JWD1"/>
<sequence>MASNISCNDNQNYLVKQGRTTSRVLAPPGGFTSLSFGCEAPAPKKKEEAVVAPSAAVPATTETVAAPVVKDESSSVPASNIPGPKETPVPPKEVPISSNAFASGSNMNGAQVMTGRPTSRVLAPPGGHTTIKLW</sequence>
<comment type="caution">
    <text evidence="2">The sequence shown here is derived from an EMBL/GenBank/DDBJ whole genome shotgun (WGS) entry which is preliminary data.</text>
</comment>